<feature type="signal peptide" evidence="2">
    <location>
        <begin position="1"/>
        <end position="24"/>
    </location>
</feature>
<evidence type="ECO:0000313" key="4">
    <source>
        <dbReference type="Proteomes" id="UP000192491"/>
    </source>
</evidence>
<evidence type="ECO:0000313" key="3">
    <source>
        <dbReference type="EMBL" id="OQX03107.1"/>
    </source>
</evidence>
<accession>A0A1Y1QDD5</accession>
<feature type="region of interest" description="Disordered" evidence="1">
    <location>
        <begin position="88"/>
        <end position="145"/>
    </location>
</feature>
<feature type="compositionally biased region" description="Basic and acidic residues" evidence="1">
    <location>
        <begin position="88"/>
        <end position="97"/>
    </location>
</feature>
<comment type="caution">
    <text evidence="3">The sequence shown here is derived from an EMBL/GenBank/DDBJ whole genome shotgun (WGS) entry which is preliminary data.</text>
</comment>
<name>A0A1Y1QDD5_9GAMM</name>
<dbReference type="EMBL" id="MTEJ01000431">
    <property type="protein sequence ID" value="OQX03107.1"/>
    <property type="molecule type" value="Genomic_DNA"/>
</dbReference>
<proteinExistence type="predicted"/>
<evidence type="ECO:0000256" key="1">
    <source>
        <dbReference type="SAM" id="MobiDB-lite"/>
    </source>
</evidence>
<evidence type="ECO:0000256" key="2">
    <source>
        <dbReference type="SAM" id="SignalP"/>
    </source>
</evidence>
<reference evidence="3 4" key="1">
    <citation type="submission" date="2017-01" db="EMBL/GenBank/DDBJ databases">
        <title>Novel large sulfur bacteria in the metagenomes of groundwater-fed chemosynthetic microbial mats in the Lake Huron basin.</title>
        <authorList>
            <person name="Sharrar A.M."/>
            <person name="Flood B.E."/>
            <person name="Bailey J.V."/>
            <person name="Jones D.S."/>
            <person name="Biddanda B."/>
            <person name="Ruberg S.A."/>
            <person name="Marcus D.N."/>
            <person name="Dick G.J."/>
        </authorList>
    </citation>
    <scope>NUCLEOTIDE SEQUENCE [LARGE SCALE GENOMIC DNA]</scope>
    <source>
        <strain evidence="3">A8</strain>
    </source>
</reference>
<evidence type="ECO:0008006" key="5">
    <source>
        <dbReference type="Google" id="ProtNLM"/>
    </source>
</evidence>
<dbReference type="AlphaFoldDB" id="A0A1Y1QDD5"/>
<keyword evidence="2" id="KW-0732">Signal</keyword>
<organism evidence="3 4">
    <name type="scientific">Thiothrix lacustris</name>
    <dbReference type="NCBI Taxonomy" id="525917"/>
    <lineage>
        <taxon>Bacteria</taxon>
        <taxon>Pseudomonadati</taxon>
        <taxon>Pseudomonadota</taxon>
        <taxon>Gammaproteobacteria</taxon>
        <taxon>Thiotrichales</taxon>
        <taxon>Thiotrichaceae</taxon>
        <taxon>Thiothrix</taxon>
    </lineage>
</organism>
<sequence length="145" mass="16454">MKTFTLISGTLLAGLLFASGTAMAEPMHRPGGFDGVNVVQLERSIDRGVRSGDLTRGEESTLRTSLRSLMHSVRLAKKDNRITARERAGLERKESQLKRSIYQLSNNRDVARRDHRNDRDHRSYNDNRAPQPHVVIAPMPVRTHR</sequence>
<gene>
    <name evidence="3" type="ORF">BWK73_40585</name>
</gene>
<dbReference type="Proteomes" id="UP000192491">
    <property type="component" value="Unassembled WGS sequence"/>
</dbReference>
<feature type="chain" id="PRO_5012101321" description="Zinc resistance-associated protein" evidence="2">
    <location>
        <begin position="25"/>
        <end position="145"/>
    </location>
</feature>
<protein>
    <recommendedName>
        <fullName evidence="5">Zinc resistance-associated protein</fullName>
    </recommendedName>
</protein>
<feature type="compositionally biased region" description="Basic and acidic residues" evidence="1">
    <location>
        <begin position="109"/>
        <end position="125"/>
    </location>
</feature>